<evidence type="ECO:0000256" key="1">
    <source>
        <dbReference type="SAM" id="MobiDB-lite"/>
    </source>
</evidence>
<name>A0A5J4K4B1_9CHLR</name>
<gene>
    <name evidence="2" type="ORF">KTAU_09710</name>
</gene>
<feature type="region of interest" description="Disordered" evidence="1">
    <location>
        <begin position="27"/>
        <end position="51"/>
    </location>
</feature>
<organism evidence="2 3">
    <name type="scientific">Thermogemmatispora aurantia</name>
    <dbReference type="NCBI Taxonomy" id="2045279"/>
    <lineage>
        <taxon>Bacteria</taxon>
        <taxon>Bacillati</taxon>
        <taxon>Chloroflexota</taxon>
        <taxon>Ktedonobacteria</taxon>
        <taxon>Thermogemmatisporales</taxon>
        <taxon>Thermogemmatisporaceae</taxon>
        <taxon>Thermogemmatispora</taxon>
    </lineage>
</organism>
<proteinExistence type="predicted"/>
<protein>
    <submittedName>
        <fullName evidence="2">Uncharacterized protein</fullName>
    </submittedName>
</protein>
<keyword evidence="3" id="KW-1185">Reference proteome</keyword>
<comment type="caution">
    <text evidence="2">The sequence shown here is derived from an EMBL/GenBank/DDBJ whole genome shotgun (WGS) entry which is preliminary data.</text>
</comment>
<evidence type="ECO:0000313" key="3">
    <source>
        <dbReference type="Proteomes" id="UP000334820"/>
    </source>
</evidence>
<dbReference type="AlphaFoldDB" id="A0A5J4K4B1"/>
<reference evidence="2 3" key="1">
    <citation type="journal article" date="2019" name="Int. J. Syst. Evol. Microbiol.">
        <title>Thermogemmatispora aurantia sp. nov. and Thermogemmatispora argillosa sp. nov., within the class Ktedonobacteria, and emended description of the genus Thermogemmatispora.</title>
        <authorList>
            <person name="Zheng Y."/>
            <person name="Wang C.M."/>
            <person name="Sakai Y."/>
            <person name="Abe K."/>
            <person name="Yokota A."/>
            <person name="Yabe S."/>
        </authorList>
    </citation>
    <scope>NUCLEOTIDE SEQUENCE [LARGE SCALE GENOMIC DNA]</scope>
    <source>
        <strain evidence="2 3">A1-2</strain>
    </source>
</reference>
<dbReference type="Proteomes" id="UP000334820">
    <property type="component" value="Unassembled WGS sequence"/>
</dbReference>
<accession>A0A5J4K4B1</accession>
<sequence length="51" mass="5265">MLLATTRIIAFPRTGRAMHQGQTAAVGELQAGSSGPGAVQARQREALTSAE</sequence>
<dbReference type="EMBL" id="BKZV01000001">
    <property type="protein sequence ID" value="GER82333.1"/>
    <property type="molecule type" value="Genomic_DNA"/>
</dbReference>
<evidence type="ECO:0000313" key="2">
    <source>
        <dbReference type="EMBL" id="GER82333.1"/>
    </source>
</evidence>